<dbReference type="InterPro" id="IPR036116">
    <property type="entry name" value="FN3_sf"/>
</dbReference>
<evidence type="ECO:0000256" key="1">
    <source>
        <dbReference type="ARBA" id="ARBA00022737"/>
    </source>
</evidence>
<dbReference type="PANTHER" id="PTHR44170:SF6">
    <property type="entry name" value="CONTACTIN"/>
    <property type="match status" value="1"/>
</dbReference>
<feature type="signal peptide" evidence="4">
    <location>
        <begin position="1"/>
        <end position="24"/>
    </location>
</feature>
<dbReference type="Gene3D" id="2.60.40.10">
    <property type="entry name" value="Immunoglobulins"/>
    <property type="match status" value="2"/>
</dbReference>
<keyword evidence="3" id="KW-0472">Membrane</keyword>
<dbReference type="InterPro" id="IPR013783">
    <property type="entry name" value="Ig-like_fold"/>
</dbReference>
<sequence>MSVFNFTPFLSFSLWFSYLSFVNSKASIKILQPLPPITEGDIGSRLTLQCNISGHPIPQFFWYKDGHQLTKDLSLQVKGHGGSLYSSGLHRGDEGSYTCVADNSYEFQKLTTKLIVKTCPGQLVNVTVIPSTVVATVRWYVGDDGGYPISHFTLVYFPLFHQANDTKHFLVPVKISPTVREFLVYHLKPDTHYVFRIWASNKLGQGKPITVKVKTAKPLDLPEVVQHRIAHEDYFSSTLWMVAASMVAATVLFVSCLSCVLIYRDGRHIYDEIELQAVPNLIPNRGFDIDLEESRLLREADQNAFKYVNLILLCL</sequence>
<feature type="domain" description="Ig-like" evidence="5">
    <location>
        <begin position="33"/>
        <end position="111"/>
    </location>
</feature>
<proteinExistence type="predicted"/>
<feature type="transmembrane region" description="Helical" evidence="3">
    <location>
        <begin position="239"/>
        <end position="263"/>
    </location>
</feature>
<dbReference type="InterPro" id="IPR003599">
    <property type="entry name" value="Ig_sub"/>
</dbReference>
<dbReference type="InterPro" id="IPR036179">
    <property type="entry name" value="Ig-like_dom_sf"/>
</dbReference>
<dbReference type="CDD" id="cd00096">
    <property type="entry name" value="Ig"/>
    <property type="match status" value="1"/>
</dbReference>
<feature type="chain" id="PRO_5047277382" evidence="4">
    <location>
        <begin position="25"/>
        <end position="315"/>
    </location>
</feature>
<dbReference type="Pfam" id="PF07679">
    <property type="entry name" value="I-set"/>
    <property type="match status" value="1"/>
</dbReference>
<keyword evidence="3" id="KW-0812">Transmembrane</keyword>
<dbReference type="SMART" id="SM00409">
    <property type="entry name" value="IG"/>
    <property type="match status" value="1"/>
</dbReference>
<dbReference type="PROSITE" id="PS50853">
    <property type="entry name" value="FN3"/>
    <property type="match status" value="1"/>
</dbReference>
<dbReference type="SMART" id="SM00408">
    <property type="entry name" value="IGc2"/>
    <property type="match status" value="1"/>
</dbReference>
<dbReference type="Pfam" id="PF00041">
    <property type="entry name" value="fn3"/>
    <property type="match status" value="1"/>
</dbReference>
<organism evidence="7 8">
    <name type="scientific">Limulus polyphemus</name>
    <name type="common">Atlantic horseshoe crab</name>
    <dbReference type="NCBI Taxonomy" id="6850"/>
    <lineage>
        <taxon>Eukaryota</taxon>
        <taxon>Metazoa</taxon>
        <taxon>Ecdysozoa</taxon>
        <taxon>Arthropoda</taxon>
        <taxon>Chelicerata</taxon>
        <taxon>Merostomata</taxon>
        <taxon>Xiphosura</taxon>
        <taxon>Limulidae</taxon>
        <taxon>Limulus</taxon>
    </lineage>
</organism>
<keyword evidence="7" id="KW-1185">Reference proteome</keyword>
<dbReference type="InterPro" id="IPR003961">
    <property type="entry name" value="FN3_dom"/>
</dbReference>
<dbReference type="InterPro" id="IPR013098">
    <property type="entry name" value="Ig_I-set"/>
</dbReference>
<reference evidence="8" key="1">
    <citation type="submission" date="2025-08" db="UniProtKB">
        <authorList>
            <consortium name="RefSeq"/>
        </authorList>
    </citation>
    <scope>IDENTIFICATION</scope>
    <source>
        <tissue evidence="8">Muscle</tissue>
    </source>
</reference>
<keyword evidence="1" id="KW-0677">Repeat</keyword>
<dbReference type="PROSITE" id="PS50835">
    <property type="entry name" value="IG_LIKE"/>
    <property type="match status" value="1"/>
</dbReference>
<protein>
    <submittedName>
        <fullName evidence="8">Protein turtle homolog A-like</fullName>
    </submittedName>
</protein>
<keyword evidence="3" id="KW-1133">Transmembrane helix</keyword>
<evidence type="ECO:0000259" key="6">
    <source>
        <dbReference type="PROSITE" id="PS50853"/>
    </source>
</evidence>
<feature type="domain" description="Fibronectin type-III" evidence="6">
    <location>
        <begin position="119"/>
        <end position="219"/>
    </location>
</feature>
<dbReference type="SUPFAM" id="SSF49265">
    <property type="entry name" value="Fibronectin type III"/>
    <property type="match status" value="1"/>
</dbReference>
<dbReference type="InterPro" id="IPR007110">
    <property type="entry name" value="Ig-like_dom"/>
</dbReference>
<evidence type="ECO:0000256" key="4">
    <source>
        <dbReference type="SAM" id="SignalP"/>
    </source>
</evidence>
<keyword evidence="2" id="KW-1015">Disulfide bond</keyword>
<gene>
    <name evidence="8" type="primary">LOC106471258</name>
</gene>
<name>A0ABM1BRK8_LIMPO</name>
<evidence type="ECO:0000256" key="3">
    <source>
        <dbReference type="SAM" id="Phobius"/>
    </source>
</evidence>
<accession>A0ABM1BRK8</accession>
<dbReference type="GeneID" id="106471258"/>
<dbReference type="Proteomes" id="UP000694941">
    <property type="component" value="Unplaced"/>
</dbReference>
<dbReference type="InterPro" id="IPR003598">
    <property type="entry name" value="Ig_sub2"/>
</dbReference>
<evidence type="ECO:0000259" key="5">
    <source>
        <dbReference type="PROSITE" id="PS50835"/>
    </source>
</evidence>
<dbReference type="RefSeq" id="XP_013787302.2">
    <property type="nucleotide sequence ID" value="XM_013931848.2"/>
</dbReference>
<dbReference type="PANTHER" id="PTHR44170">
    <property type="entry name" value="PROTEIN SIDEKICK"/>
    <property type="match status" value="1"/>
</dbReference>
<dbReference type="CDD" id="cd00063">
    <property type="entry name" value="FN3"/>
    <property type="match status" value="1"/>
</dbReference>
<evidence type="ECO:0000313" key="7">
    <source>
        <dbReference type="Proteomes" id="UP000694941"/>
    </source>
</evidence>
<dbReference type="SUPFAM" id="SSF48726">
    <property type="entry name" value="Immunoglobulin"/>
    <property type="match status" value="1"/>
</dbReference>
<evidence type="ECO:0000313" key="8">
    <source>
        <dbReference type="RefSeq" id="XP_013787302.2"/>
    </source>
</evidence>
<evidence type="ECO:0000256" key="2">
    <source>
        <dbReference type="ARBA" id="ARBA00023157"/>
    </source>
</evidence>
<dbReference type="SMART" id="SM00060">
    <property type="entry name" value="FN3"/>
    <property type="match status" value="1"/>
</dbReference>
<keyword evidence="4" id="KW-0732">Signal</keyword>